<dbReference type="InterPro" id="IPR019197">
    <property type="entry name" value="Biotin-prot_ligase_N"/>
</dbReference>
<name>A0A7C3EMS0_UNCW3</name>
<proteinExistence type="predicted"/>
<gene>
    <name evidence="2" type="ORF">ENP94_03685</name>
    <name evidence="3" type="ORF">ENS16_06060</name>
</gene>
<accession>A0A7C3EMS0</accession>
<protein>
    <recommendedName>
        <fullName evidence="1">Biotin-protein ligase N-terminal domain-containing protein</fullName>
    </recommendedName>
</protein>
<dbReference type="AlphaFoldDB" id="A0A7C3EMS0"/>
<sequence length="487" mass="52671">MHWMLTCLLLFTSAEGFYKDVFMDGGTGLTHRTRLYAAESLGLSLEFVSAQDSLLLRRVIAGCSLDENGYLLYPDGAPRFRAIFTNGGDVVSHSRALGESGRQCIRQFFAAGGSYTGACAGAYLASLSNLDSGVSPYFYHLWPGRTRNTGIGGAWVGNFIPPGSPLLAYDSFGGDFYITGLYLNGGPYANESLDWPAGTEVLLRYDTLGHPAHNRCAGWAWKGADTSGRVVVVGTHPEGFAQGEQLHLMMAVLRYALDGVGLPRLKAILLPGVLRIMDRGMEAPEFARIGDRQYHHFAIDVPPGAESLCVLVQGADSFQLNLYLKWNGFAFRSSCDFADTAPGARKLMTVRYPAGGRWYIGVECATTVNCINDSFPVYSGRLEVLNGVPYSVDAWWGGIGVAEARQAVLQQGVNPNPVKGWCYLYLPAGNGEIAVFDQSGGKVASGLVEITSVGYSVYRLRFARSLPAGVYLLTGPGGFRKPLVLCR</sequence>
<evidence type="ECO:0000313" key="2">
    <source>
        <dbReference type="EMBL" id="HEA87095.1"/>
    </source>
</evidence>
<dbReference type="InterPro" id="IPR029062">
    <property type="entry name" value="Class_I_gatase-like"/>
</dbReference>
<dbReference type="EMBL" id="DSTU01000007">
    <property type="protein sequence ID" value="HFJ54235.1"/>
    <property type="molecule type" value="Genomic_DNA"/>
</dbReference>
<feature type="domain" description="Biotin-protein ligase N-terminal" evidence="1">
    <location>
        <begin position="86"/>
        <end position="126"/>
    </location>
</feature>
<dbReference type="Gene3D" id="2.60.120.380">
    <property type="match status" value="1"/>
</dbReference>
<organism evidence="3">
    <name type="scientific">candidate division WOR-3 bacterium</name>
    <dbReference type="NCBI Taxonomy" id="2052148"/>
    <lineage>
        <taxon>Bacteria</taxon>
        <taxon>Bacteria division WOR-3</taxon>
    </lineage>
</organism>
<evidence type="ECO:0000259" key="1">
    <source>
        <dbReference type="Pfam" id="PF09825"/>
    </source>
</evidence>
<dbReference type="EMBL" id="DSLG01000004">
    <property type="protein sequence ID" value="HEA87095.1"/>
    <property type="molecule type" value="Genomic_DNA"/>
</dbReference>
<comment type="caution">
    <text evidence="3">The sequence shown here is derived from an EMBL/GenBank/DDBJ whole genome shotgun (WGS) entry which is preliminary data.</text>
</comment>
<dbReference type="SUPFAM" id="SSF52317">
    <property type="entry name" value="Class I glutamine amidotransferase-like"/>
    <property type="match status" value="2"/>
</dbReference>
<reference evidence="3" key="1">
    <citation type="journal article" date="2020" name="mSystems">
        <title>Genome- and Community-Level Interaction Insights into Carbon Utilization and Element Cycling Functions of Hydrothermarchaeota in Hydrothermal Sediment.</title>
        <authorList>
            <person name="Zhou Z."/>
            <person name="Liu Y."/>
            <person name="Xu W."/>
            <person name="Pan J."/>
            <person name="Luo Z.H."/>
            <person name="Li M."/>
        </authorList>
    </citation>
    <scope>NUCLEOTIDE SEQUENCE [LARGE SCALE GENOMIC DNA]</scope>
    <source>
        <strain evidence="2">SpSt-265</strain>
        <strain evidence="3">SpSt-465</strain>
    </source>
</reference>
<dbReference type="Pfam" id="PF09825">
    <property type="entry name" value="BPL_N"/>
    <property type="match status" value="1"/>
</dbReference>
<evidence type="ECO:0000313" key="3">
    <source>
        <dbReference type="EMBL" id="HFJ54235.1"/>
    </source>
</evidence>